<proteinExistence type="predicted"/>
<gene>
    <name evidence="2" type="ORF">HRbin22_01379</name>
</gene>
<accession>A0A2H5Y6V3</accession>
<dbReference type="EMBL" id="BEHY01000028">
    <property type="protein sequence ID" value="GBD09132.1"/>
    <property type="molecule type" value="Genomic_DNA"/>
</dbReference>
<protein>
    <submittedName>
        <fullName evidence="2">Uncharacterized protein</fullName>
    </submittedName>
</protein>
<feature type="region of interest" description="Disordered" evidence="1">
    <location>
        <begin position="102"/>
        <end position="140"/>
    </location>
</feature>
<name>A0A2H5Y6V3_9CHLR</name>
<comment type="caution">
    <text evidence="2">The sequence shown here is derived from an EMBL/GenBank/DDBJ whole genome shotgun (WGS) entry which is preliminary data.</text>
</comment>
<feature type="compositionally biased region" description="Low complexity" evidence="1">
    <location>
        <begin position="117"/>
        <end position="127"/>
    </location>
</feature>
<evidence type="ECO:0000256" key="1">
    <source>
        <dbReference type="SAM" id="MobiDB-lite"/>
    </source>
</evidence>
<sequence length="140" mass="15332">MYPESEILFPPRCIPLLAEARGKAWKTLVRRVARLPEDHPDTLALSLTVIRLAGCLTCDMDSYRASLGCAACSQRAVAGFKGTDEQLIRRFEEAREEIEAYLNQGTSPAAKRKAASRKAQASRSTASPKAAQQPGASRKR</sequence>
<evidence type="ECO:0000313" key="3">
    <source>
        <dbReference type="Proteomes" id="UP000236642"/>
    </source>
</evidence>
<dbReference type="AlphaFoldDB" id="A0A2H5Y6V3"/>
<reference evidence="3" key="1">
    <citation type="submission" date="2017-09" db="EMBL/GenBank/DDBJ databases">
        <title>Metaegenomics of thermophilic ammonia-oxidizing enrichment culture.</title>
        <authorList>
            <person name="Kato S."/>
            <person name="Suzuki K."/>
        </authorList>
    </citation>
    <scope>NUCLEOTIDE SEQUENCE [LARGE SCALE GENOMIC DNA]</scope>
</reference>
<dbReference type="Proteomes" id="UP000236642">
    <property type="component" value="Unassembled WGS sequence"/>
</dbReference>
<evidence type="ECO:0000313" key="2">
    <source>
        <dbReference type="EMBL" id="GBD09132.1"/>
    </source>
</evidence>
<organism evidence="2 3">
    <name type="scientific">Candidatus Thermoflexus japonica</name>
    <dbReference type="NCBI Taxonomy" id="2035417"/>
    <lineage>
        <taxon>Bacteria</taxon>
        <taxon>Bacillati</taxon>
        <taxon>Chloroflexota</taxon>
        <taxon>Thermoflexia</taxon>
        <taxon>Thermoflexales</taxon>
        <taxon>Thermoflexaceae</taxon>
        <taxon>Thermoflexus</taxon>
    </lineage>
</organism>